<accession>A0A6S7FQB5</accession>
<dbReference type="Proteomes" id="UP001152795">
    <property type="component" value="Unassembled WGS sequence"/>
</dbReference>
<name>A0A6S7FQB5_PARCT</name>
<keyword evidence="2" id="KW-1185">Reference proteome</keyword>
<evidence type="ECO:0000313" key="2">
    <source>
        <dbReference type="Proteomes" id="UP001152795"/>
    </source>
</evidence>
<dbReference type="EMBL" id="CACRXK020000020">
    <property type="protein sequence ID" value="CAB3976920.1"/>
    <property type="molecule type" value="Genomic_DNA"/>
</dbReference>
<comment type="caution">
    <text evidence="1">The sequence shown here is derived from an EMBL/GenBank/DDBJ whole genome shotgun (WGS) entry which is preliminary data.</text>
</comment>
<proteinExistence type="predicted"/>
<gene>
    <name evidence="1" type="ORF">PACLA_8A057619</name>
</gene>
<protein>
    <submittedName>
        <fullName evidence="1">Uncharacterized protein</fullName>
    </submittedName>
</protein>
<dbReference type="AlphaFoldDB" id="A0A6S7FQB5"/>
<sequence>MLDIFAAAGHHQYAKGARLYCQLMKQLQATPRFIEIFERFTVYGNHVVRYSCHDWSGTWTDICIEQTLMKAAKSEAHGGKCQETWSTPQKPHKDLTKTRMERNAEAIALVLKLFDENNSFDHDRDNKLLVSFSTGFTSKAGDAVNAERAFEVGREMQIKLNGSQ</sequence>
<dbReference type="OrthoDB" id="6723241at2759"/>
<reference evidence="1" key="1">
    <citation type="submission" date="2020-04" db="EMBL/GenBank/DDBJ databases">
        <authorList>
            <person name="Alioto T."/>
            <person name="Alioto T."/>
            <person name="Gomez Garrido J."/>
        </authorList>
    </citation>
    <scope>NUCLEOTIDE SEQUENCE</scope>
    <source>
        <strain evidence="1">A484AB</strain>
    </source>
</reference>
<organism evidence="1 2">
    <name type="scientific">Paramuricea clavata</name>
    <name type="common">Red gorgonian</name>
    <name type="synonym">Violescent sea-whip</name>
    <dbReference type="NCBI Taxonomy" id="317549"/>
    <lineage>
        <taxon>Eukaryota</taxon>
        <taxon>Metazoa</taxon>
        <taxon>Cnidaria</taxon>
        <taxon>Anthozoa</taxon>
        <taxon>Octocorallia</taxon>
        <taxon>Malacalcyonacea</taxon>
        <taxon>Plexauridae</taxon>
        <taxon>Paramuricea</taxon>
    </lineage>
</organism>
<evidence type="ECO:0000313" key="1">
    <source>
        <dbReference type="EMBL" id="CAB3976920.1"/>
    </source>
</evidence>